<keyword evidence="2" id="KW-1185">Reference proteome</keyword>
<dbReference type="RefSeq" id="WP_190859108.1">
    <property type="nucleotide sequence ID" value="NZ_JACXIY010000007.1"/>
</dbReference>
<evidence type="ECO:0000313" key="1">
    <source>
        <dbReference type="EMBL" id="MBD2868068.1"/>
    </source>
</evidence>
<protein>
    <submittedName>
        <fullName evidence="1">O-methyltransferase</fullName>
    </submittedName>
</protein>
<gene>
    <name evidence="1" type="ORF">IDH41_05740</name>
</gene>
<evidence type="ECO:0000313" key="2">
    <source>
        <dbReference type="Proteomes" id="UP000632125"/>
    </source>
</evidence>
<dbReference type="Proteomes" id="UP000632125">
    <property type="component" value="Unassembled WGS sequence"/>
</dbReference>
<proteinExistence type="predicted"/>
<dbReference type="EMBL" id="JACXIY010000007">
    <property type="protein sequence ID" value="MBD2868068.1"/>
    <property type="molecule type" value="Genomic_DNA"/>
</dbReference>
<reference evidence="1" key="1">
    <citation type="submission" date="2020-09" db="EMBL/GenBank/DDBJ databases">
        <title>A novel bacterium of genus Paenibacillus, isolated from South China Sea.</title>
        <authorList>
            <person name="Huang H."/>
            <person name="Mo K."/>
            <person name="Hu Y."/>
        </authorList>
    </citation>
    <scope>NUCLEOTIDE SEQUENCE</scope>
    <source>
        <strain evidence="1">IB182493</strain>
    </source>
</reference>
<organism evidence="1 2">
    <name type="scientific">Paenibacillus arenilitoris</name>
    <dbReference type="NCBI Taxonomy" id="2772299"/>
    <lineage>
        <taxon>Bacteria</taxon>
        <taxon>Bacillati</taxon>
        <taxon>Bacillota</taxon>
        <taxon>Bacilli</taxon>
        <taxon>Bacillales</taxon>
        <taxon>Paenibacillaceae</taxon>
        <taxon>Paenibacillus</taxon>
    </lineage>
</organism>
<comment type="caution">
    <text evidence="1">The sequence shown here is derived from an EMBL/GenBank/DDBJ whole genome shotgun (WGS) entry which is preliminary data.</text>
</comment>
<dbReference type="AlphaFoldDB" id="A0A927H513"/>
<name>A0A927H513_9BACL</name>
<accession>A0A927H513</accession>
<sequence length="134" mass="15227">MELDSVSLARQVDFVFRQLEGELMNATAGTVLIHVRNNAVGKFGLRHHPIESKNGKIESSGEGMSTLQVQAFRQMAIDALKLRRDWTHGEILYDFSVRPSSNSWSASILYESNYNMANWNSRYYGRQGGLRESQ</sequence>